<dbReference type="InParanoid" id="A2FSU7"/>
<organism evidence="3 4">
    <name type="scientific">Trichomonas vaginalis (strain ATCC PRA-98 / G3)</name>
    <dbReference type="NCBI Taxonomy" id="412133"/>
    <lineage>
        <taxon>Eukaryota</taxon>
        <taxon>Metamonada</taxon>
        <taxon>Parabasalia</taxon>
        <taxon>Trichomonadida</taxon>
        <taxon>Trichomonadidae</taxon>
        <taxon>Trichomonas</taxon>
    </lineage>
</organism>
<gene>
    <name evidence="3" type="ORF">TVAG_141530</name>
</gene>
<evidence type="ECO:0000313" key="4">
    <source>
        <dbReference type="Proteomes" id="UP000001542"/>
    </source>
</evidence>
<proteinExistence type="predicted"/>
<feature type="compositionally biased region" description="Polar residues" evidence="2">
    <location>
        <begin position="574"/>
        <end position="604"/>
    </location>
</feature>
<feature type="coiled-coil region" evidence="1">
    <location>
        <begin position="394"/>
        <end position="461"/>
    </location>
</feature>
<feature type="coiled-coil region" evidence="1">
    <location>
        <begin position="722"/>
        <end position="749"/>
    </location>
</feature>
<feature type="coiled-coil region" evidence="1">
    <location>
        <begin position="835"/>
        <end position="902"/>
    </location>
</feature>
<reference evidence="3" key="1">
    <citation type="submission" date="2006-10" db="EMBL/GenBank/DDBJ databases">
        <authorList>
            <person name="Amadeo P."/>
            <person name="Zhao Q."/>
            <person name="Wortman J."/>
            <person name="Fraser-Liggett C."/>
            <person name="Carlton J."/>
        </authorList>
    </citation>
    <scope>NUCLEOTIDE SEQUENCE</scope>
    <source>
        <strain evidence="3">G3</strain>
    </source>
</reference>
<evidence type="ECO:0000256" key="2">
    <source>
        <dbReference type="SAM" id="MobiDB-lite"/>
    </source>
</evidence>
<dbReference type="VEuPathDB" id="TrichDB:TVAG_141530"/>
<evidence type="ECO:0000313" key="3">
    <source>
        <dbReference type="EMBL" id="EAX92036.1"/>
    </source>
</evidence>
<keyword evidence="1" id="KW-0175">Coiled coil</keyword>
<dbReference type="Proteomes" id="UP000001542">
    <property type="component" value="Unassembled WGS sequence"/>
</dbReference>
<dbReference type="RefSeq" id="XP_001304966.1">
    <property type="nucleotide sequence ID" value="XM_001304965.1"/>
</dbReference>
<dbReference type="VEuPathDB" id="TrichDB:TVAGG3_0164530"/>
<feature type="region of interest" description="Disordered" evidence="2">
    <location>
        <begin position="570"/>
        <end position="614"/>
    </location>
</feature>
<dbReference type="EMBL" id="DS113995">
    <property type="protein sequence ID" value="EAX92036.1"/>
    <property type="molecule type" value="Genomic_DNA"/>
</dbReference>
<accession>A2FSU7</accession>
<evidence type="ECO:0000256" key="1">
    <source>
        <dbReference type="SAM" id="Coils"/>
    </source>
</evidence>
<feature type="coiled-coil region" evidence="1">
    <location>
        <begin position="231"/>
        <end position="345"/>
    </location>
</feature>
<dbReference type="KEGG" id="tva:4749743"/>
<dbReference type="OMA" id="WRDERHE"/>
<sequence length="985" mass="115418">MDENPLNACEILNVKLSEIKQIVDTLHQYSTDNDIPDVFEGAQQILQNLLPEKSNFAISQEEQELKFDELVSKLERDFIAKHDKEVEKISQTIDTLQKSIIDDDQDIQKILKDGQLFQLAEVGKLTKFYNQIMQDNEKDFNSHKSTFTQREKEIYAKYEKDLAEKLGQVSAENTGKIEEITNKINTMQRELQSMIHQKHQQNTIKADLIAEEDRRMATEHEQISREYQTRKNTADDKIKRFTEELSKIEKSIANESQSATEKIQAMEQAMMNERNLVVEKHNKSLEELQNTFQSLSTELANKQSLIESEHSQAVTELKKAEREAKRKIEKEQNETEELITAARVEIEINYRPRIESMRKIIEDTENQRGKELEILRQQILASNEESEKSIAIACSHYQDESDRAKMAIKELKDELNSLKDEKKADLDELTKTLQIEVGKVLSEADETERKHNEEVNKIMQKFDEQQKYLTELHRVSVEAHDKMRADELARLKQEHEQRKNQLIFKLEQQAKIDRETLLASAIEAENQRHNNAIVNLKARIVELQSRIELLNMKFEGLYSVHGQRIEELQRDSTETSLKMENISETSSLASTRTPANSEQTPNKETSPEDEELQSAKALEEELNKRKEEEKKKGEAEIEEIKSYSMKLMNETQEFNRTKARILTEVDEINKNFAYIREDFEEKMFQIKTKFLAQKSTYDSKSRDMEIVSQSLQNKVADQVVKIEELTQIADRKEDEATKFEQSIPDQEEEFREQTKKSYTEDLEIAKSQPDNFEEKVRAVTDEMHEKMFEITKLIEAEKVNTEKISKMLMNERKEIFAQVEKVIRTEFKDRKKIFYKNYEKVIAKMDEDFNEKEKLHQKEMDDLEMQQRVQKAQFIDQHRKLMLDMEEEKERVLKESQALDKEIADLDTMECPQCIKKKASIRMLLQQRDALYSRLGVAAEKLEDSDKKVGSLFKDVKRAKVSRSMLDSLKASPKVLIPKPPMIRL</sequence>
<protein>
    <submittedName>
        <fullName evidence="3">Uncharacterized protein</fullName>
    </submittedName>
</protein>
<keyword evidence="4" id="KW-1185">Reference proteome</keyword>
<reference evidence="3" key="2">
    <citation type="journal article" date="2007" name="Science">
        <title>Draft genome sequence of the sexually transmitted pathogen Trichomonas vaginalis.</title>
        <authorList>
            <person name="Carlton J.M."/>
            <person name="Hirt R.P."/>
            <person name="Silva J.C."/>
            <person name="Delcher A.L."/>
            <person name="Schatz M."/>
            <person name="Zhao Q."/>
            <person name="Wortman J.R."/>
            <person name="Bidwell S.L."/>
            <person name="Alsmark U.C.M."/>
            <person name="Besteiro S."/>
            <person name="Sicheritz-Ponten T."/>
            <person name="Noel C.J."/>
            <person name="Dacks J.B."/>
            <person name="Foster P.G."/>
            <person name="Simillion C."/>
            <person name="Van de Peer Y."/>
            <person name="Miranda-Saavedra D."/>
            <person name="Barton G.J."/>
            <person name="Westrop G.D."/>
            <person name="Mueller S."/>
            <person name="Dessi D."/>
            <person name="Fiori P.L."/>
            <person name="Ren Q."/>
            <person name="Paulsen I."/>
            <person name="Zhang H."/>
            <person name="Bastida-Corcuera F.D."/>
            <person name="Simoes-Barbosa A."/>
            <person name="Brown M.T."/>
            <person name="Hayes R.D."/>
            <person name="Mukherjee M."/>
            <person name="Okumura C.Y."/>
            <person name="Schneider R."/>
            <person name="Smith A.J."/>
            <person name="Vanacova S."/>
            <person name="Villalvazo M."/>
            <person name="Haas B.J."/>
            <person name="Pertea M."/>
            <person name="Feldblyum T.V."/>
            <person name="Utterback T.R."/>
            <person name="Shu C.L."/>
            <person name="Osoegawa K."/>
            <person name="de Jong P.J."/>
            <person name="Hrdy I."/>
            <person name="Horvathova L."/>
            <person name="Zubacova Z."/>
            <person name="Dolezal P."/>
            <person name="Malik S.B."/>
            <person name="Logsdon J.M. Jr."/>
            <person name="Henze K."/>
            <person name="Gupta A."/>
            <person name="Wang C.C."/>
            <person name="Dunne R.L."/>
            <person name="Upcroft J.A."/>
            <person name="Upcroft P."/>
            <person name="White O."/>
            <person name="Salzberg S.L."/>
            <person name="Tang P."/>
            <person name="Chiu C.-H."/>
            <person name="Lee Y.-S."/>
            <person name="Embley T.M."/>
            <person name="Coombs G.H."/>
            <person name="Mottram J.C."/>
            <person name="Tachezy J."/>
            <person name="Fraser-Liggett C.M."/>
            <person name="Johnson P.J."/>
        </authorList>
    </citation>
    <scope>NUCLEOTIDE SEQUENCE [LARGE SCALE GENOMIC DNA]</scope>
    <source>
        <strain evidence="3">G3</strain>
    </source>
</reference>
<name>A2FSU7_TRIV3</name>
<dbReference type="AlphaFoldDB" id="A2FSU7"/>
<dbReference type="STRING" id="5722.A2FSU7"/>
<dbReference type="SMR" id="A2FSU7"/>
<dbReference type="OrthoDB" id="10603367at2759"/>